<feature type="domain" description="ATP-grasp" evidence="11">
    <location>
        <begin position="125"/>
        <end position="310"/>
    </location>
</feature>
<dbReference type="PANTHER" id="PTHR21621:SF4">
    <property type="entry name" value="GLUTATHIONE SYNTHETASE"/>
    <property type="match status" value="1"/>
</dbReference>
<dbReference type="SUPFAM" id="SSF52440">
    <property type="entry name" value="PreATP-grasp domain"/>
    <property type="match status" value="1"/>
</dbReference>
<dbReference type="SUPFAM" id="SSF56059">
    <property type="entry name" value="Glutathione synthetase ATP-binding domain-like"/>
    <property type="match status" value="1"/>
</dbReference>
<dbReference type="GO" id="GO:0004363">
    <property type="term" value="F:glutathione synthase activity"/>
    <property type="evidence" value="ECO:0007669"/>
    <property type="project" value="UniProtKB-UniRule"/>
</dbReference>
<gene>
    <name evidence="10" type="primary">gshB</name>
    <name evidence="12" type="ORF">A3G31_10490</name>
</gene>
<proteinExistence type="inferred from homology"/>
<dbReference type="InterPro" id="IPR006284">
    <property type="entry name" value="Glut_synth_pro"/>
</dbReference>
<dbReference type="Gene3D" id="3.30.470.20">
    <property type="entry name" value="ATP-grasp fold, B domain"/>
    <property type="match status" value="1"/>
</dbReference>
<dbReference type="PROSITE" id="PS50975">
    <property type="entry name" value="ATP_GRASP"/>
    <property type="match status" value="1"/>
</dbReference>
<dbReference type="PANTHER" id="PTHR21621">
    <property type="entry name" value="RIBOSOMAL PROTEIN S6 MODIFICATION PROTEIN"/>
    <property type="match status" value="1"/>
</dbReference>
<dbReference type="NCBIfam" id="NF003573">
    <property type="entry name" value="PRK05246.1"/>
    <property type="match status" value="1"/>
</dbReference>
<evidence type="ECO:0000256" key="5">
    <source>
        <dbReference type="ARBA" id="ARBA00022723"/>
    </source>
</evidence>
<evidence type="ECO:0000256" key="3">
    <source>
        <dbReference type="ARBA" id="ARBA00022598"/>
    </source>
</evidence>
<comment type="catalytic activity">
    <reaction evidence="10">
        <text>gamma-L-glutamyl-L-cysteine + glycine + ATP = glutathione + ADP + phosphate + H(+)</text>
        <dbReference type="Rhea" id="RHEA:13557"/>
        <dbReference type="ChEBI" id="CHEBI:15378"/>
        <dbReference type="ChEBI" id="CHEBI:30616"/>
        <dbReference type="ChEBI" id="CHEBI:43474"/>
        <dbReference type="ChEBI" id="CHEBI:57305"/>
        <dbReference type="ChEBI" id="CHEBI:57925"/>
        <dbReference type="ChEBI" id="CHEBI:58173"/>
        <dbReference type="ChEBI" id="CHEBI:456216"/>
        <dbReference type="EC" id="6.3.2.3"/>
    </reaction>
</comment>
<name>A0A1F7SLA6_9BACT</name>
<evidence type="ECO:0000256" key="10">
    <source>
        <dbReference type="HAMAP-Rule" id="MF_00162"/>
    </source>
</evidence>
<keyword evidence="9" id="KW-0464">Manganese</keyword>
<dbReference type="Pfam" id="PF02955">
    <property type="entry name" value="GSH-S_ATP"/>
    <property type="match status" value="1"/>
</dbReference>
<dbReference type="HAMAP" id="MF_00162">
    <property type="entry name" value="GSH_S"/>
    <property type="match status" value="1"/>
</dbReference>
<protein>
    <recommendedName>
        <fullName evidence="10">Glutathione synthetase</fullName>
        <ecNumber evidence="10">6.3.2.3</ecNumber>
    </recommendedName>
    <alternativeName>
        <fullName evidence="10">GSH synthetase</fullName>
        <shortName evidence="10">GSH-S</shortName>
        <shortName evidence="10">GSHase</shortName>
    </alternativeName>
    <alternativeName>
        <fullName evidence="10">Glutathione synthase</fullName>
    </alternativeName>
</protein>
<evidence type="ECO:0000256" key="6">
    <source>
        <dbReference type="ARBA" id="ARBA00022741"/>
    </source>
</evidence>
<dbReference type="Gene3D" id="3.30.1490.20">
    <property type="entry name" value="ATP-grasp fold, A domain"/>
    <property type="match status" value="1"/>
</dbReference>
<dbReference type="EC" id="6.3.2.3" evidence="10"/>
<comment type="cofactor">
    <cofactor evidence="2">
        <name>Mg(2+)</name>
        <dbReference type="ChEBI" id="CHEBI:18420"/>
    </cofactor>
</comment>
<dbReference type="Pfam" id="PF02951">
    <property type="entry name" value="GSH-S_N"/>
    <property type="match status" value="1"/>
</dbReference>
<dbReference type="UniPathway" id="UPA00142">
    <property type="reaction ID" value="UER00210"/>
</dbReference>
<dbReference type="STRING" id="1817883.A3G31_10490"/>
<dbReference type="EMBL" id="MGDI01000011">
    <property type="protein sequence ID" value="OGL54572.1"/>
    <property type="molecule type" value="Genomic_DNA"/>
</dbReference>
<keyword evidence="8" id="KW-0460">Magnesium</keyword>
<organism evidence="12 13">
    <name type="scientific">Candidatus Schekmanbacteria bacterium RIFCSPLOWO2_12_FULL_38_15</name>
    <dbReference type="NCBI Taxonomy" id="1817883"/>
    <lineage>
        <taxon>Bacteria</taxon>
        <taxon>Candidatus Schekmaniibacteriota</taxon>
    </lineage>
</organism>
<dbReference type="AlphaFoldDB" id="A0A1F7SLA6"/>
<reference evidence="12 13" key="1">
    <citation type="journal article" date="2016" name="Nat. Commun.">
        <title>Thousands of microbial genomes shed light on interconnected biogeochemical processes in an aquifer system.</title>
        <authorList>
            <person name="Anantharaman K."/>
            <person name="Brown C.T."/>
            <person name="Hug L.A."/>
            <person name="Sharon I."/>
            <person name="Castelle C.J."/>
            <person name="Probst A.J."/>
            <person name="Thomas B.C."/>
            <person name="Singh A."/>
            <person name="Wilkins M.J."/>
            <person name="Karaoz U."/>
            <person name="Brodie E.L."/>
            <person name="Williams K.H."/>
            <person name="Hubbard S.S."/>
            <person name="Banfield J.F."/>
        </authorList>
    </citation>
    <scope>NUCLEOTIDE SEQUENCE [LARGE SCALE GENOMIC DNA]</scope>
</reference>
<dbReference type="InterPro" id="IPR016185">
    <property type="entry name" value="PreATP-grasp_dom_sf"/>
</dbReference>
<comment type="pathway">
    <text evidence="10">Sulfur metabolism; glutathione biosynthesis; glutathione from L-cysteine and L-glutamate: step 2/2.</text>
</comment>
<keyword evidence="7 10" id="KW-0067">ATP-binding</keyword>
<dbReference type="GO" id="GO:0005524">
    <property type="term" value="F:ATP binding"/>
    <property type="evidence" value="ECO:0007669"/>
    <property type="project" value="UniProtKB-UniRule"/>
</dbReference>
<comment type="similarity">
    <text evidence="10">Belongs to the prokaryotic GSH synthase family.</text>
</comment>
<evidence type="ECO:0000256" key="2">
    <source>
        <dbReference type="ARBA" id="ARBA00001946"/>
    </source>
</evidence>
<evidence type="ECO:0000256" key="1">
    <source>
        <dbReference type="ARBA" id="ARBA00001936"/>
    </source>
</evidence>
<sequence>MVSKLRIGFILDQIEKLVIEEDTSLLLLNECRSRGHQVFYIHQEDIFWLGGTTMVNLGYEEFDKRFNPVNSKFKLERMDSLDVVFMRLEPPYNINYFYITHLLQLIGGGTLILNNPKGLREVSEKLYSLKFPEMIPETVVAKNINLLKSFLKKCGKIIIKQINMYASKELVVVSDDEKDVFQIFDKVTESKTKYVLAQKFLDDVYTTGDKRAVILSGKVIGCYARVPKRNDFRSDPDFGGVNKRTELSKREKEICSVVSQKLSEDGIYFAGIDLIGEKLTEINVTCPAGIIPINKLYRRNLEKEIIDFLERKILRRN</sequence>
<keyword evidence="3 10" id="KW-0436">Ligase</keyword>
<dbReference type="Gene3D" id="3.40.50.20">
    <property type="match status" value="1"/>
</dbReference>
<keyword evidence="6 10" id="KW-0547">Nucleotide-binding</keyword>
<comment type="caution">
    <text evidence="12">The sequence shown here is derived from an EMBL/GenBank/DDBJ whole genome shotgun (WGS) entry which is preliminary data.</text>
</comment>
<evidence type="ECO:0000313" key="13">
    <source>
        <dbReference type="Proteomes" id="UP000178082"/>
    </source>
</evidence>
<evidence type="ECO:0000259" key="11">
    <source>
        <dbReference type="PROSITE" id="PS50975"/>
    </source>
</evidence>
<evidence type="ECO:0000313" key="12">
    <source>
        <dbReference type="EMBL" id="OGL54572.1"/>
    </source>
</evidence>
<dbReference type="InterPro" id="IPR004215">
    <property type="entry name" value="GSHS_N"/>
</dbReference>
<keyword evidence="4 10" id="KW-0317">Glutathione biosynthesis</keyword>
<dbReference type="InterPro" id="IPR013815">
    <property type="entry name" value="ATP_grasp_subdomain_1"/>
</dbReference>
<dbReference type="InterPro" id="IPR004218">
    <property type="entry name" value="GSHS_ATP-bd"/>
</dbReference>
<dbReference type="Proteomes" id="UP000178082">
    <property type="component" value="Unassembled WGS sequence"/>
</dbReference>
<evidence type="ECO:0000256" key="7">
    <source>
        <dbReference type="ARBA" id="ARBA00022840"/>
    </source>
</evidence>
<dbReference type="GO" id="GO:0046872">
    <property type="term" value="F:metal ion binding"/>
    <property type="evidence" value="ECO:0007669"/>
    <property type="project" value="UniProtKB-KW"/>
</dbReference>
<keyword evidence="5" id="KW-0479">Metal-binding</keyword>
<evidence type="ECO:0000256" key="4">
    <source>
        <dbReference type="ARBA" id="ARBA00022684"/>
    </source>
</evidence>
<evidence type="ECO:0000256" key="9">
    <source>
        <dbReference type="ARBA" id="ARBA00023211"/>
    </source>
</evidence>
<accession>A0A1F7SLA6</accession>
<comment type="cofactor">
    <cofactor evidence="1">
        <name>Mn(2+)</name>
        <dbReference type="ChEBI" id="CHEBI:29035"/>
    </cofactor>
</comment>
<dbReference type="InterPro" id="IPR011761">
    <property type="entry name" value="ATP-grasp"/>
</dbReference>
<evidence type="ECO:0000256" key="8">
    <source>
        <dbReference type="ARBA" id="ARBA00022842"/>
    </source>
</evidence>
<dbReference type="GO" id="GO:0005737">
    <property type="term" value="C:cytoplasm"/>
    <property type="evidence" value="ECO:0007669"/>
    <property type="project" value="TreeGrafter"/>
</dbReference>